<feature type="transmembrane region" description="Helical" evidence="5">
    <location>
        <begin position="415"/>
        <end position="437"/>
    </location>
</feature>
<evidence type="ECO:0000313" key="8">
    <source>
        <dbReference type="EMBL" id="CAF3827000.1"/>
    </source>
</evidence>
<feature type="domain" description="Major facilitator superfamily (MFS) profile" evidence="6">
    <location>
        <begin position="129"/>
        <end position="558"/>
    </location>
</feature>
<evidence type="ECO:0000256" key="3">
    <source>
        <dbReference type="ARBA" id="ARBA00022989"/>
    </source>
</evidence>
<dbReference type="PROSITE" id="PS50850">
    <property type="entry name" value="MFS"/>
    <property type="match status" value="1"/>
</dbReference>
<dbReference type="EMBL" id="CAJNOU010002673">
    <property type="protein sequence ID" value="CAF1340364.1"/>
    <property type="molecule type" value="Genomic_DNA"/>
</dbReference>
<comment type="caution">
    <text evidence="7">The sequence shown here is derived from an EMBL/GenBank/DDBJ whole genome shotgun (WGS) entry which is preliminary data.</text>
</comment>
<comment type="subcellular location">
    <subcellularLocation>
        <location evidence="1">Membrane</location>
        <topology evidence="1">Multi-pass membrane protein</topology>
    </subcellularLocation>
</comment>
<dbReference type="GO" id="GO:0022857">
    <property type="term" value="F:transmembrane transporter activity"/>
    <property type="evidence" value="ECO:0007669"/>
    <property type="project" value="InterPro"/>
</dbReference>
<feature type="transmembrane region" description="Helical" evidence="5">
    <location>
        <begin position="444"/>
        <end position="463"/>
    </location>
</feature>
<gene>
    <name evidence="8" type="ORF">FNK824_LOCUS16514</name>
    <name evidence="7" type="ORF">SEV965_LOCUS28310</name>
</gene>
<dbReference type="Proteomes" id="UP000663889">
    <property type="component" value="Unassembled WGS sequence"/>
</dbReference>
<feature type="transmembrane region" description="Helical" evidence="5">
    <location>
        <begin position="234"/>
        <end position="257"/>
    </location>
</feature>
<keyword evidence="4 5" id="KW-0472">Membrane</keyword>
<dbReference type="PANTHER" id="PTHR24064">
    <property type="entry name" value="SOLUTE CARRIER FAMILY 22 MEMBER"/>
    <property type="match status" value="1"/>
</dbReference>
<feature type="transmembrane region" description="Helical" evidence="5">
    <location>
        <begin position="531"/>
        <end position="553"/>
    </location>
</feature>
<feature type="transmembrane region" description="Helical" evidence="5">
    <location>
        <begin position="505"/>
        <end position="525"/>
    </location>
</feature>
<name>A0A815GLA4_9BILA</name>
<dbReference type="InterPro" id="IPR020846">
    <property type="entry name" value="MFS_dom"/>
</dbReference>
<dbReference type="Gene3D" id="1.20.1250.20">
    <property type="entry name" value="MFS general substrate transporter like domains"/>
    <property type="match status" value="1"/>
</dbReference>
<evidence type="ECO:0000256" key="2">
    <source>
        <dbReference type="ARBA" id="ARBA00022692"/>
    </source>
</evidence>
<feature type="transmembrane region" description="Helical" evidence="5">
    <location>
        <begin position="469"/>
        <end position="493"/>
    </location>
</feature>
<keyword evidence="2 5" id="KW-0812">Transmembrane</keyword>
<dbReference type="SUPFAM" id="SSF103473">
    <property type="entry name" value="MFS general substrate transporter"/>
    <property type="match status" value="1"/>
</dbReference>
<dbReference type="Proteomes" id="UP000663874">
    <property type="component" value="Unassembled WGS sequence"/>
</dbReference>
<accession>A0A815GLA4</accession>
<dbReference type="AlphaFoldDB" id="A0A815GLA4"/>
<feature type="transmembrane region" description="Helical" evidence="5">
    <location>
        <begin position="269"/>
        <end position="289"/>
    </location>
</feature>
<evidence type="ECO:0000256" key="4">
    <source>
        <dbReference type="ARBA" id="ARBA00023136"/>
    </source>
</evidence>
<evidence type="ECO:0000256" key="5">
    <source>
        <dbReference type="SAM" id="Phobius"/>
    </source>
</evidence>
<feature type="transmembrane region" description="Helical" evidence="5">
    <location>
        <begin position="56"/>
        <end position="78"/>
    </location>
</feature>
<evidence type="ECO:0000313" key="9">
    <source>
        <dbReference type="Proteomes" id="UP000663889"/>
    </source>
</evidence>
<feature type="transmembrane region" description="Helical" evidence="5">
    <location>
        <begin position="383"/>
        <end position="403"/>
    </location>
</feature>
<feature type="transmembrane region" description="Helical" evidence="5">
    <location>
        <begin position="295"/>
        <end position="312"/>
    </location>
</feature>
<organism evidence="7 9">
    <name type="scientific">Rotaria sordida</name>
    <dbReference type="NCBI Taxonomy" id="392033"/>
    <lineage>
        <taxon>Eukaryota</taxon>
        <taxon>Metazoa</taxon>
        <taxon>Spiralia</taxon>
        <taxon>Gnathifera</taxon>
        <taxon>Rotifera</taxon>
        <taxon>Eurotatoria</taxon>
        <taxon>Bdelloidea</taxon>
        <taxon>Philodinida</taxon>
        <taxon>Philodinidae</taxon>
        <taxon>Rotaria</taxon>
    </lineage>
</organism>
<evidence type="ECO:0000256" key="1">
    <source>
        <dbReference type="ARBA" id="ARBA00004141"/>
    </source>
</evidence>
<dbReference type="InterPro" id="IPR036259">
    <property type="entry name" value="MFS_trans_sf"/>
</dbReference>
<reference evidence="7" key="1">
    <citation type="submission" date="2021-02" db="EMBL/GenBank/DDBJ databases">
        <authorList>
            <person name="Nowell W R."/>
        </authorList>
    </citation>
    <scope>NUCLEOTIDE SEQUENCE</scope>
</reference>
<keyword evidence="3 5" id="KW-1133">Transmembrane helix</keyword>
<evidence type="ECO:0000259" key="6">
    <source>
        <dbReference type="PROSITE" id="PS50850"/>
    </source>
</evidence>
<dbReference type="InterPro" id="IPR005828">
    <property type="entry name" value="MFS_sugar_transport-like"/>
</dbReference>
<evidence type="ECO:0000313" key="7">
    <source>
        <dbReference type="EMBL" id="CAF1340364.1"/>
    </source>
</evidence>
<feature type="transmembrane region" description="Helical" evidence="5">
    <location>
        <begin position="201"/>
        <end position="222"/>
    </location>
</feature>
<sequence length="574" mass="65210">MNQEESEDESLYIDTNRNILHVEPIDINTSLSSLTTKGISLDNVLRKCGDFGRFQIIHYFFLSIMAVSASIISFYYVFGAAEPDHRCRLPVNVWPDDTQYSPINQTHELYINNYIPKTIDGKQWKKCVRYMISNMNDTLVNCPNGWVYDRSVFGYTFTEEADFVCQNESKRSWIATAIQCGGFSLLIIGSLADRHGRKKMIVIVTMVLFFTCLITQIIMQWIPMTIKTKFIVLLLNQFASGLVFSTYSLIIILALELTSATYTGLAGNLIFVSWTIGQIIVTLFAFITFDWQKLKWANTAFIGLGIPYLYFMPESPLYIYAKGQYVSLENILRRIATQNGRKETDWYSYYQEFLRNQPIRSSQTSESTFSQNSYQLLIRRTTIVKLILTATIGFTTLMIYFKISYGLAMMDTSPYLGILLGAIVETISYITSSLLISSRLGRKGSFILMMSLTIICMILIPFFVKYNSIASLGLAQLGKYTISSTTAIAWIFVPELFPTSIRSTANAVFIVFSRLGAITAPIIYTTISKNYISYTFYASAVLAFVVLLFSLMLPETKDKPMDDIIDYTTSITDI</sequence>
<proteinExistence type="predicted"/>
<dbReference type="GO" id="GO:0016020">
    <property type="term" value="C:membrane"/>
    <property type="evidence" value="ECO:0007669"/>
    <property type="project" value="UniProtKB-SubCell"/>
</dbReference>
<dbReference type="Pfam" id="PF00083">
    <property type="entry name" value="Sugar_tr"/>
    <property type="match status" value="1"/>
</dbReference>
<dbReference type="EMBL" id="CAJOBE010002510">
    <property type="protein sequence ID" value="CAF3827000.1"/>
    <property type="molecule type" value="Genomic_DNA"/>
</dbReference>
<protein>
    <recommendedName>
        <fullName evidence="6">Major facilitator superfamily (MFS) profile domain-containing protein</fullName>
    </recommendedName>
</protein>